<evidence type="ECO:0000256" key="4">
    <source>
        <dbReference type="ARBA" id="ARBA00022679"/>
    </source>
</evidence>
<keyword evidence="7 10" id="KW-0067">ATP-binding</keyword>
<dbReference type="InterPro" id="IPR005248">
    <property type="entry name" value="NadD/NMNAT"/>
</dbReference>
<dbReference type="Pfam" id="PF01467">
    <property type="entry name" value="CTP_transf_like"/>
    <property type="match status" value="1"/>
</dbReference>
<comment type="caution">
    <text evidence="12">The sequence shown here is derived from an EMBL/GenBank/DDBJ whole genome shotgun (WGS) entry which is preliminary data.</text>
</comment>
<dbReference type="NCBIfam" id="TIGR00482">
    <property type="entry name" value="nicotinate (nicotinamide) nucleotide adenylyltransferase"/>
    <property type="match status" value="1"/>
</dbReference>
<dbReference type="InterPro" id="IPR014729">
    <property type="entry name" value="Rossmann-like_a/b/a_fold"/>
</dbReference>
<organism evidence="12 13">
    <name type="scientific">Aerophobetes bacterium</name>
    <dbReference type="NCBI Taxonomy" id="2030807"/>
    <lineage>
        <taxon>Bacteria</taxon>
        <taxon>Candidatus Aerophobota</taxon>
    </lineage>
</organism>
<protein>
    <recommendedName>
        <fullName evidence="10">Probable nicotinate-nucleotide adenylyltransferase</fullName>
        <ecNumber evidence="10">2.7.7.18</ecNumber>
    </recommendedName>
    <alternativeName>
        <fullName evidence="10">Deamido-NAD(+) diphosphorylase</fullName>
    </alternativeName>
    <alternativeName>
        <fullName evidence="10">Deamido-NAD(+) pyrophosphorylase</fullName>
    </alternativeName>
    <alternativeName>
        <fullName evidence="10">Nicotinate mononucleotide adenylyltransferase</fullName>
        <shortName evidence="10">NaMN adenylyltransferase</shortName>
    </alternativeName>
</protein>
<evidence type="ECO:0000313" key="12">
    <source>
        <dbReference type="EMBL" id="PCI75984.1"/>
    </source>
</evidence>
<gene>
    <name evidence="10 12" type="primary">nadD</name>
    <name evidence="12" type="ORF">COB21_04965</name>
</gene>
<dbReference type="GO" id="GO:0009435">
    <property type="term" value="P:NAD+ biosynthetic process"/>
    <property type="evidence" value="ECO:0007669"/>
    <property type="project" value="UniProtKB-UniRule"/>
</dbReference>
<dbReference type="GO" id="GO:0005524">
    <property type="term" value="F:ATP binding"/>
    <property type="evidence" value="ECO:0007669"/>
    <property type="project" value="UniProtKB-KW"/>
</dbReference>
<comment type="catalytic activity">
    <reaction evidence="9 10">
        <text>nicotinate beta-D-ribonucleotide + ATP + H(+) = deamido-NAD(+) + diphosphate</text>
        <dbReference type="Rhea" id="RHEA:22860"/>
        <dbReference type="ChEBI" id="CHEBI:15378"/>
        <dbReference type="ChEBI" id="CHEBI:30616"/>
        <dbReference type="ChEBI" id="CHEBI:33019"/>
        <dbReference type="ChEBI" id="CHEBI:57502"/>
        <dbReference type="ChEBI" id="CHEBI:58437"/>
        <dbReference type="EC" id="2.7.7.18"/>
    </reaction>
</comment>
<sequence length="196" mass="22582">MKKKIGVFGGSFDPIHMGHINLAMHLSEQIGLDQVLFCPAKISPFKVKTPPIVSYDQRCLMVEQALEGIDNFFLTRVDEHRQAPSFMIDTLIDLKKTYVNDTFFLMLASDAYLHFSQWKQASRILSMATLLVGTRLGFEAELESKKECLQAKQCHMPPMDISSKNLRCRLKEKLYCGHQIPSKVLDFIYENRLYYP</sequence>
<comment type="similarity">
    <text evidence="10">Belongs to the NadD family.</text>
</comment>
<evidence type="ECO:0000256" key="7">
    <source>
        <dbReference type="ARBA" id="ARBA00022840"/>
    </source>
</evidence>
<name>A0A2A4X0H6_UNCAE</name>
<comment type="pathway">
    <text evidence="2 10">Cofactor biosynthesis; NAD(+) biosynthesis; deamido-NAD(+) from nicotinate D-ribonucleotide: step 1/1.</text>
</comment>
<accession>A0A2A4X0H6</accession>
<dbReference type="InterPro" id="IPR004821">
    <property type="entry name" value="Cyt_trans-like"/>
</dbReference>
<evidence type="ECO:0000256" key="10">
    <source>
        <dbReference type="HAMAP-Rule" id="MF_00244"/>
    </source>
</evidence>
<dbReference type="Gene3D" id="3.40.50.620">
    <property type="entry name" value="HUPs"/>
    <property type="match status" value="1"/>
</dbReference>
<keyword evidence="8 10" id="KW-0520">NAD</keyword>
<dbReference type="PANTHER" id="PTHR39321">
    <property type="entry name" value="NICOTINATE-NUCLEOTIDE ADENYLYLTRANSFERASE-RELATED"/>
    <property type="match status" value="1"/>
</dbReference>
<evidence type="ECO:0000256" key="1">
    <source>
        <dbReference type="ARBA" id="ARBA00002324"/>
    </source>
</evidence>
<keyword evidence="5 10" id="KW-0548">Nucleotidyltransferase</keyword>
<comment type="function">
    <text evidence="1 10">Catalyzes the reversible adenylation of nicotinate mononucleotide (NaMN) to nicotinic acid adenine dinucleotide (NaAD).</text>
</comment>
<dbReference type="PANTHER" id="PTHR39321:SF3">
    <property type="entry name" value="PHOSPHOPANTETHEINE ADENYLYLTRANSFERASE"/>
    <property type="match status" value="1"/>
</dbReference>
<evidence type="ECO:0000256" key="8">
    <source>
        <dbReference type="ARBA" id="ARBA00023027"/>
    </source>
</evidence>
<reference evidence="13" key="1">
    <citation type="submission" date="2017-08" db="EMBL/GenBank/DDBJ databases">
        <title>A dynamic microbial community with high functional redundancy inhabits the cold, oxic subseafloor aquifer.</title>
        <authorList>
            <person name="Tully B.J."/>
            <person name="Wheat C.G."/>
            <person name="Glazer B.T."/>
            <person name="Huber J.A."/>
        </authorList>
    </citation>
    <scope>NUCLEOTIDE SEQUENCE [LARGE SCALE GENOMIC DNA]</scope>
</reference>
<evidence type="ECO:0000256" key="2">
    <source>
        <dbReference type="ARBA" id="ARBA00005019"/>
    </source>
</evidence>
<proteinExistence type="inferred from homology"/>
<dbReference type="CDD" id="cd02165">
    <property type="entry name" value="NMNAT"/>
    <property type="match status" value="1"/>
</dbReference>
<dbReference type="GO" id="GO:0004515">
    <property type="term" value="F:nicotinate-nucleotide adenylyltransferase activity"/>
    <property type="evidence" value="ECO:0007669"/>
    <property type="project" value="UniProtKB-UniRule"/>
</dbReference>
<dbReference type="AlphaFoldDB" id="A0A2A4X0H6"/>
<dbReference type="UniPathway" id="UPA00253">
    <property type="reaction ID" value="UER00332"/>
</dbReference>
<dbReference type="EMBL" id="NVUK01000036">
    <property type="protein sequence ID" value="PCI75984.1"/>
    <property type="molecule type" value="Genomic_DNA"/>
</dbReference>
<dbReference type="NCBIfam" id="TIGR00125">
    <property type="entry name" value="cyt_tran_rel"/>
    <property type="match status" value="1"/>
</dbReference>
<evidence type="ECO:0000313" key="13">
    <source>
        <dbReference type="Proteomes" id="UP000218775"/>
    </source>
</evidence>
<evidence type="ECO:0000256" key="3">
    <source>
        <dbReference type="ARBA" id="ARBA00022642"/>
    </source>
</evidence>
<keyword evidence="3 10" id="KW-0662">Pyridine nucleotide biosynthesis</keyword>
<dbReference type="SUPFAM" id="SSF52374">
    <property type="entry name" value="Nucleotidylyl transferase"/>
    <property type="match status" value="1"/>
</dbReference>
<keyword evidence="6 10" id="KW-0547">Nucleotide-binding</keyword>
<dbReference type="EC" id="2.7.7.18" evidence="10"/>
<keyword evidence="4 10" id="KW-0808">Transferase</keyword>
<feature type="domain" description="Cytidyltransferase-like" evidence="11">
    <location>
        <begin position="7"/>
        <end position="167"/>
    </location>
</feature>
<evidence type="ECO:0000256" key="5">
    <source>
        <dbReference type="ARBA" id="ARBA00022695"/>
    </source>
</evidence>
<evidence type="ECO:0000256" key="6">
    <source>
        <dbReference type="ARBA" id="ARBA00022741"/>
    </source>
</evidence>
<evidence type="ECO:0000256" key="9">
    <source>
        <dbReference type="ARBA" id="ARBA00048721"/>
    </source>
</evidence>
<dbReference type="Proteomes" id="UP000218775">
    <property type="component" value="Unassembled WGS sequence"/>
</dbReference>
<dbReference type="HAMAP" id="MF_00244">
    <property type="entry name" value="NaMN_adenylyltr"/>
    <property type="match status" value="1"/>
</dbReference>
<evidence type="ECO:0000259" key="11">
    <source>
        <dbReference type="Pfam" id="PF01467"/>
    </source>
</evidence>